<sequence>MEQRAAAIGLFGDGWARRSVATRLGVSHSAITRLFDLWRVRGEAALMKKPSKQSFSFEFKLAVVQRFLAGETKLDLACEFGLSSPKLIETWVRTYRNEGEDGLRPKRAGRPPKSPAGTASGQDSELERLRAENERLRAENAYLGKLRALRMRQQRRK</sequence>
<comment type="similarity">
    <text evidence="1">Belongs to the IS150/IS1296 orfA family.</text>
</comment>
<feature type="domain" description="Insertion element IS150 protein InsJ-like helix-turn-helix" evidence="3">
    <location>
        <begin position="59"/>
        <end position="111"/>
    </location>
</feature>
<protein>
    <submittedName>
        <fullName evidence="4">Helix-turn-helix domain-containing protein</fullName>
    </submittedName>
</protein>
<dbReference type="SUPFAM" id="SSF46689">
    <property type="entry name" value="Homeodomain-like"/>
    <property type="match status" value="2"/>
</dbReference>
<dbReference type="PANTHER" id="PTHR33795">
    <property type="entry name" value="INSERTION ELEMENT IS150 PROTEIN INSJ"/>
    <property type="match status" value="1"/>
</dbReference>
<dbReference type="PANTHER" id="PTHR33795:SF1">
    <property type="entry name" value="INSERTION ELEMENT IS150 PROTEIN INSJ"/>
    <property type="match status" value="1"/>
</dbReference>
<reference evidence="4 5" key="1">
    <citation type="submission" date="2023-10" db="EMBL/GenBank/DDBJ databases">
        <title>Saccharopolyspora sp. nov., isolated from mangrove soil.</title>
        <authorList>
            <person name="Lu Y."/>
            <person name="Liu W."/>
        </authorList>
    </citation>
    <scope>NUCLEOTIDE SEQUENCE [LARGE SCALE GENOMIC DNA]</scope>
    <source>
        <strain evidence="4 5">S2-29</strain>
    </source>
</reference>
<dbReference type="RefSeq" id="WP_324268735.1">
    <property type="nucleotide sequence ID" value="NZ_JAWLNX010000026.1"/>
</dbReference>
<gene>
    <name evidence="4" type="ORF">R4I43_27745</name>
</gene>
<dbReference type="Gene3D" id="1.10.10.10">
    <property type="entry name" value="Winged helix-like DNA-binding domain superfamily/Winged helix DNA-binding domain"/>
    <property type="match status" value="1"/>
</dbReference>
<dbReference type="Pfam" id="PF13518">
    <property type="entry name" value="HTH_28"/>
    <property type="match status" value="1"/>
</dbReference>
<feature type="region of interest" description="Disordered" evidence="2">
    <location>
        <begin position="99"/>
        <end position="130"/>
    </location>
</feature>
<evidence type="ECO:0000259" key="3">
    <source>
        <dbReference type="Pfam" id="PF13518"/>
    </source>
</evidence>
<dbReference type="EMBL" id="JAWLNX010000026">
    <property type="protein sequence ID" value="MEB3371206.1"/>
    <property type="molecule type" value="Genomic_DNA"/>
</dbReference>
<keyword evidence="5" id="KW-1185">Reference proteome</keyword>
<comment type="caution">
    <text evidence="4">The sequence shown here is derived from an EMBL/GenBank/DDBJ whole genome shotgun (WGS) entry which is preliminary data.</text>
</comment>
<evidence type="ECO:0000256" key="1">
    <source>
        <dbReference type="ARBA" id="ARBA00038232"/>
    </source>
</evidence>
<evidence type="ECO:0000313" key="5">
    <source>
        <dbReference type="Proteomes" id="UP001327093"/>
    </source>
</evidence>
<proteinExistence type="inferred from homology"/>
<organism evidence="4 5">
    <name type="scientific">Saccharopolyspora mangrovi</name>
    <dbReference type="NCBI Taxonomy" id="3082379"/>
    <lineage>
        <taxon>Bacteria</taxon>
        <taxon>Bacillati</taxon>
        <taxon>Actinomycetota</taxon>
        <taxon>Actinomycetes</taxon>
        <taxon>Pseudonocardiales</taxon>
        <taxon>Pseudonocardiaceae</taxon>
        <taxon>Saccharopolyspora</taxon>
    </lineage>
</organism>
<dbReference type="InterPro" id="IPR052057">
    <property type="entry name" value="IS150/IS1296_orfA-like"/>
</dbReference>
<dbReference type="Proteomes" id="UP001327093">
    <property type="component" value="Unassembled WGS sequence"/>
</dbReference>
<evidence type="ECO:0000313" key="4">
    <source>
        <dbReference type="EMBL" id="MEB3371206.1"/>
    </source>
</evidence>
<dbReference type="InterPro" id="IPR055247">
    <property type="entry name" value="InsJ-like_HTH"/>
</dbReference>
<dbReference type="InterPro" id="IPR036388">
    <property type="entry name" value="WH-like_DNA-bd_sf"/>
</dbReference>
<accession>A0ABU6AIF5</accession>
<dbReference type="InterPro" id="IPR009057">
    <property type="entry name" value="Homeodomain-like_sf"/>
</dbReference>
<evidence type="ECO:0000256" key="2">
    <source>
        <dbReference type="SAM" id="MobiDB-lite"/>
    </source>
</evidence>
<dbReference type="Pfam" id="PF13384">
    <property type="entry name" value="HTH_23"/>
    <property type="match status" value="1"/>
</dbReference>
<name>A0ABU6AIF5_9PSEU</name>